<dbReference type="WBParaSite" id="jg22118">
    <property type="protein sequence ID" value="jg22118"/>
    <property type="gene ID" value="jg22118"/>
</dbReference>
<name>A0A915DRD7_9BILA</name>
<accession>A0A915DRD7</accession>
<dbReference type="PROSITE" id="PS51837">
    <property type="entry name" value="LITAF"/>
    <property type="match status" value="1"/>
</dbReference>
<evidence type="ECO:0000259" key="1">
    <source>
        <dbReference type="PROSITE" id="PS51837"/>
    </source>
</evidence>
<organism evidence="2 3">
    <name type="scientific">Ditylenchus dipsaci</name>
    <dbReference type="NCBI Taxonomy" id="166011"/>
    <lineage>
        <taxon>Eukaryota</taxon>
        <taxon>Metazoa</taxon>
        <taxon>Ecdysozoa</taxon>
        <taxon>Nematoda</taxon>
        <taxon>Chromadorea</taxon>
        <taxon>Rhabditida</taxon>
        <taxon>Tylenchina</taxon>
        <taxon>Tylenchomorpha</taxon>
        <taxon>Sphaerularioidea</taxon>
        <taxon>Anguinidae</taxon>
        <taxon>Anguininae</taxon>
        <taxon>Ditylenchus</taxon>
    </lineage>
</organism>
<keyword evidence="2" id="KW-1185">Reference proteome</keyword>
<dbReference type="InterPro" id="IPR006629">
    <property type="entry name" value="LITAF"/>
</dbReference>
<proteinExistence type="predicted"/>
<dbReference type="Proteomes" id="UP000887574">
    <property type="component" value="Unplaced"/>
</dbReference>
<reference evidence="3" key="1">
    <citation type="submission" date="2022-11" db="UniProtKB">
        <authorList>
            <consortium name="WormBaseParasite"/>
        </authorList>
    </citation>
    <scope>IDENTIFICATION</scope>
</reference>
<dbReference type="Pfam" id="PF10601">
    <property type="entry name" value="zf-LITAF-like"/>
    <property type="match status" value="1"/>
</dbReference>
<sequence length="77" mass="8370">MEPPPPYHSSADFKYNNVTLLPGGQSPNGYKVVYAIPLGPHPTNFQCANCQSQIFTRIIQKPGLLTWLICGALAILG</sequence>
<dbReference type="AlphaFoldDB" id="A0A915DRD7"/>
<protein>
    <submittedName>
        <fullName evidence="3">LITAF domain-containing protein</fullName>
    </submittedName>
</protein>
<evidence type="ECO:0000313" key="3">
    <source>
        <dbReference type="WBParaSite" id="jg22118"/>
    </source>
</evidence>
<evidence type="ECO:0000313" key="2">
    <source>
        <dbReference type="Proteomes" id="UP000887574"/>
    </source>
</evidence>
<feature type="domain" description="LITAF" evidence="1">
    <location>
        <begin position="27"/>
        <end position="77"/>
    </location>
</feature>